<evidence type="ECO:0000259" key="1">
    <source>
        <dbReference type="PROSITE" id="PS50995"/>
    </source>
</evidence>
<feature type="domain" description="HTH marR-type" evidence="1">
    <location>
        <begin position="1"/>
        <end position="61"/>
    </location>
</feature>
<protein>
    <submittedName>
        <fullName evidence="2">MarR family transcriptional regulator</fullName>
    </submittedName>
</protein>
<proteinExistence type="predicted"/>
<dbReference type="Proteomes" id="UP000247602">
    <property type="component" value="Unassembled WGS sequence"/>
</dbReference>
<dbReference type="InterPro" id="IPR036388">
    <property type="entry name" value="WH-like_DNA-bd_sf"/>
</dbReference>
<dbReference type="PROSITE" id="PS50995">
    <property type="entry name" value="HTH_MARR_2"/>
    <property type="match status" value="1"/>
</dbReference>
<comment type="caution">
    <text evidence="2">The sequence shown here is derived from an EMBL/GenBank/DDBJ whole genome shotgun (WGS) entry which is preliminary data.</text>
</comment>
<dbReference type="AlphaFoldDB" id="A0A323V4I0"/>
<accession>A0A323V4I0</accession>
<dbReference type="Gene3D" id="1.10.10.10">
    <property type="entry name" value="Winged helix-like DNA-binding domain superfamily/Winged helix DNA-binding domain"/>
    <property type="match status" value="1"/>
</dbReference>
<feature type="non-terminal residue" evidence="2">
    <location>
        <position position="1"/>
    </location>
</feature>
<dbReference type="EMBL" id="QKNV01000281">
    <property type="protein sequence ID" value="PZA19717.1"/>
    <property type="molecule type" value="Genomic_DNA"/>
</dbReference>
<evidence type="ECO:0000313" key="2">
    <source>
        <dbReference type="EMBL" id="PZA19717.1"/>
    </source>
</evidence>
<name>A0A323V4I0_9ACTN</name>
<dbReference type="InterPro" id="IPR000835">
    <property type="entry name" value="HTH_MarR-typ"/>
</dbReference>
<dbReference type="SUPFAM" id="SSF46785">
    <property type="entry name" value="Winged helix' DNA-binding domain"/>
    <property type="match status" value="1"/>
</dbReference>
<dbReference type="GO" id="GO:0003700">
    <property type="term" value="F:DNA-binding transcription factor activity"/>
    <property type="evidence" value="ECO:0007669"/>
    <property type="project" value="InterPro"/>
</dbReference>
<keyword evidence="3" id="KW-1185">Reference proteome</keyword>
<sequence>LVVRAADPADRRAVVLTPTDDGRRVQREVDAARAADAEELFARLSPGDRTELARILRSLAD</sequence>
<reference evidence="2 3" key="1">
    <citation type="submission" date="2018-06" db="EMBL/GenBank/DDBJ databases">
        <title>Draft genome sequence of Modestobacter versicolor CP153-2.</title>
        <authorList>
            <person name="Gundlapally S.R."/>
        </authorList>
    </citation>
    <scope>NUCLEOTIDE SEQUENCE [LARGE SCALE GENOMIC DNA]</scope>
    <source>
        <strain evidence="2 3">CP153-2</strain>
    </source>
</reference>
<evidence type="ECO:0000313" key="3">
    <source>
        <dbReference type="Proteomes" id="UP000247602"/>
    </source>
</evidence>
<gene>
    <name evidence="2" type="ORF">DMO24_19225</name>
</gene>
<organism evidence="2 3">
    <name type="scientific">Modestobacter versicolor</name>
    <dbReference type="NCBI Taxonomy" id="429133"/>
    <lineage>
        <taxon>Bacteria</taxon>
        <taxon>Bacillati</taxon>
        <taxon>Actinomycetota</taxon>
        <taxon>Actinomycetes</taxon>
        <taxon>Geodermatophilales</taxon>
        <taxon>Geodermatophilaceae</taxon>
        <taxon>Modestobacter</taxon>
    </lineage>
</organism>
<dbReference type="InterPro" id="IPR036390">
    <property type="entry name" value="WH_DNA-bd_sf"/>
</dbReference>